<dbReference type="Gene3D" id="2.40.10.120">
    <property type="match status" value="1"/>
</dbReference>
<dbReference type="AlphaFoldDB" id="A0A554XMD9"/>
<feature type="binding site" evidence="15">
    <location>
        <position position="154"/>
    </location>
    <ligand>
        <name>substrate</name>
    </ligand>
</feature>
<keyword evidence="10" id="KW-0378">Hydrolase</keyword>
<dbReference type="InterPro" id="IPR011782">
    <property type="entry name" value="Pept_S1C_Do"/>
</dbReference>
<name>A0A554XMD9_9BURK</name>
<dbReference type="SMART" id="SM00228">
    <property type="entry name" value="PDZ"/>
    <property type="match status" value="2"/>
</dbReference>
<evidence type="ECO:0000256" key="8">
    <source>
        <dbReference type="ARBA" id="ARBA00022737"/>
    </source>
</evidence>
<comment type="caution">
    <text evidence="18">The sequence shown here is derived from an EMBL/GenBank/DDBJ whole genome shotgun (WGS) entry which is preliminary data.</text>
</comment>
<dbReference type="PROSITE" id="PS50106">
    <property type="entry name" value="PDZ"/>
    <property type="match status" value="2"/>
</dbReference>
<keyword evidence="11" id="KW-0720">Serine protease</keyword>
<dbReference type="NCBIfam" id="TIGR02037">
    <property type="entry name" value="degP_htrA_DO"/>
    <property type="match status" value="1"/>
</dbReference>
<dbReference type="InterPro" id="IPR009003">
    <property type="entry name" value="Peptidase_S1_PA"/>
</dbReference>
<comment type="similarity">
    <text evidence="3">Belongs to the peptidase S1C family.</text>
</comment>
<dbReference type="Pfam" id="PF13365">
    <property type="entry name" value="Trypsin_2"/>
    <property type="match status" value="1"/>
</dbReference>
<evidence type="ECO:0000256" key="1">
    <source>
        <dbReference type="ARBA" id="ARBA00001772"/>
    </source>
</evidence>
<evidence type="ECO:0000256" key="10">
    <source>
        <dbReference type="ARBA" id="ARBA00022801"/>
    </source>
</evidence>
<organism evidence="18 19">
    <name type="scientific">Tepidimonas fonticaldi</name>
    <dbReference type="NCBI Taxonomy" id="1101373"/>
    <lineage>
        <taxon>Bacteria</taxon>
        <taxon>Pseudomonadati</taxon>
        <taxon>Pseudomonadota</taxon>
        <taxon>Betaproteobacteria</taxon>
        <taxon>Burkholderiales</taxon>
        <taxon>Tepidimonas</taxon>
    </lineage>
</organism>
<dbReference type="EC" id="3.4.21.107" evidence="4"/>
<dbReference type="Gene3D" id="2.30.42.60">
    <property type="match status" value="1"/>
</dbReference>
<feature type="binding site" evidence="15">
    <location>
        <begin position="253"/>
        <end position="255"/>
    </location>
    <ligand>
        <name>substrate</name>
    </ligand>
</feature>
<keyword evidence="8" id="KW-0677">Repeat</keyword>
<evidence type="ECO:0000313" key="19">
    <source>
        <dbReference type="Proteomes" id="UP000316388"/>
    </source>
</evidence>
<dbReference type="PANTHER" id="PTHR22939">
    <property type="entry name" value="SERINE PROTEASE FAMILY S1C HTRA-RELATED"/>
    <property type="match status" value="1"/>
</dbReference>
<evidence type="ECO:0000256" key="14">
    <source>
        <dbReference type="PIRSR" id="PIRSR611782-1"/>
    </source>
</evidence>
<evidence type="ECO:0000256" key="13">
    <source>
        <dbReference type="ARBA" id="ARBA00032850"/>
    </source>
</evidence>
<evidence type="ECO:0000259" key="17">
    <source>
        <dbReference type="PROSITE" id="PS50106"/>
    </source>
</evidence>
<dbReference type="GO" id="GO:0004252">
    <property type="term" value="F:serine-type endopeptidase activity"/>
    <property type="evidence" value="ECO:0007669"/>
    <property type="project" value="InterPro"/>
</dbReference>
<comment type="catalytic activity">
    <reaction evidence="1">
        <text>Acts on substrates that are at least partially unfolded. The cleavage site P1 residue is normally between a pair of hydrophobic residues, such as Val-|-Val.</text>
        <dbReference type="EC" id="3.4.21.107"/>
    </reaction>
</comment>
<keyword evidence="9" id="KW-0574">Periplasm</keyword>
<dbReference type="PRINTS" id="PR00834">
    <property type="entry name" value="PROTEASES2C"/>
</dbReference>
<dbReference type="EMBL" id="VJOO01000011">
    <property type="protein sequence ID" value="TSE36992.1"/>
    <property type="molecule type" value="Genomic_DNA"/>
</dbReference>
<keyword evidence="12" id="KW-0346">Stress response</keyword>
<accession>A0A554XMD9</accession>
<feature type="domain" description="PDZ" evidence="17">
    <location>
        <begin position="411"/>
        <end position="499"/>
    </location>
</feature>
<evidence type="ECO:0000256" key="3">
    <source>
        <dbReference type="ARBA" id="ARBA00010541"/>
    </source>
</evidence>
<evidence type="ECO:0000256" key="4">
    <source>
        <dbReference type="ARBA" id="ARBA00013035"/>
    </source>
</evidence>
<dbReference type="Gene3D" id="2.30.42.10">
    <property type="match status" value="1"/>
</dbReference>
<dbReference type="Pfam" id="PF13180">
    <property type="entry name" value="PDZ_2"/>
    <property type="match status" value="2"/>
</dbReference>
<dbReference type="CDD" id="cd10839">
    <property type="entry name" value="cpPDZ1_DegP-like"/>
    <property type="match status" value="1"/>
</dbReference>
<feature type="active site" description="Charge relay system" evidence="14">
    <location>
        <position position="154"/>
    </location>
</feature>
<evidence type="ECO:0000256" key="12">
    <source>
        <dbReference type="ARBA" id="ARBA00023016"/>
    </source>
</evidence>
<dbReference type="SUPFAM" id="SSF50494">
    <property type="entry name" value="Trypsin-like serine proteases"/>
    <property type="match status" value="1"/>
</dbReference>
<evidence type="ECO:0000256" key="2">
    <source>
        <dbReference type="ARBA" id="ARBA00004418"/>
    </source>
</evidence>
<feature type="active site" description="Charge relay system" evidence="14">
    <location>
        <position position="255"/>
    </location>
</feature>
<comment type="subcellular location">
    <subcellularLocation>
        <location evidence="2">Periplasm</location>
    </subcellularLocation>
</comment>
<reference evidence="18 19" key="1">
    <citation type="submission" date="2019-07" db="EMBL/GenBank/DDBJ databases">
        <title>Tepidimonas fonticaldi AT-A2 draft genome.</title>
        <authorList>
            <person name="Da Costa M.S."/>
            <person name="Froufe H.J.C."/>
            <person name="Egas C."/>
            <person name="Albuquerque L."/>
        </authorList>
    </citation>
    <scope>NUCLEOTIDE SEQUENCE [LARGE SCALE GENOMIC DNA]</scope>
    <source>
        <strain evidence="18 19">AT-A2</strain>
    </source>
</reference>
<dbReference type="OrthoDB" id="8520726at2"/>
<feature type="active site" description="Charge relay system" evidence="14">
    <location>
        <position position="184"/>
    </location>
</feature>
<evidence type="ECO:0000256" key="16">
    <source>
        <dbReference type="SAM" id="MobiDB-lite"/>
    </source>
</evidence>
<evidence type="ECO:0000256" key="6">
    <source>
        <dbReference type="ARBA" id="ARBA00022670"/>
    </source>
</evidence>
<evidence type="ECO:0000256" key="7">
    <source>
        <dbReference type="ARBA" id="ARBA00022729"/>
    </source>
</evidence>
<evidence type="ECO:0000256" key="15">
    <source>
        <dbReference type="PIRSR" id="PIRSR611782-2"/>
    </source>
</evidence>
<dbReference type="InterPro" id="IPR001478">
    <property type="entry name" value="PDZ"/>
</dbReference>
<feature type="compositionally biased region" description="Basic and acidic residues" evidence="16">
    <location>
        <begin position="124"/>
        <end position="134"/>
    </location>
</feature>
<keyword evidence="6 18" id="KW-0645">Protease</keyword>
<dbReference type="GO" id="GO:0006508">
    <property type="term" value="P:proteolysis"/>
    <property type="evidence" value="ECO:0007669"/>
    <property type="project" value="UniProtKB-KW"/>
</dbReference>
<feature type="region of interest" description="Disordered" evidence="16">
    <location>
        <begin position="113"/>
        <end position="137"/>
    </location>
</feature>
<feature type="domain" description="PDZ" evidence="17">
    <location>
        <begin position="311"/>
        <end position="364"/>
    </location>
</feature>
<evidence type="ECO:0000256" key="9">
    <source>
        <dbReference type="ARBA" id="ARBA00022764"/>
    </source>
</evidence>
<feature type="binding site" evidence="15">
    <location>
        <position position="184"/>
    </location>
    <ligand>
        <name>substrate</name>
    </ligand>
</feature>
<gene>
    <name evidence="18" type="primary">htrA</name>
    <name evidence="18" type="ORF">Tfont_01394</name>
</gene>
<keyword evidence="7" id="KW-0732">Signal</keyword>
<evidence type="ECO:0000256" key="11">
    <source>
        <dbReference type="ARBA" id="ARBA00022825"/>
    </source>
</evidence>
<dbReference type="Proteomes" id="UP000316388">
    <property type="component" value="Unassembled WGS sequence"/>
</dbReference>
<evidence type="ECO:0000256" key="5">
    <source>
        <dbReference type="ARBA" id="ARBA00013958"/>
    </source>
</evidence>
<dbReference type="PANTHER" id="PTHR22939:SF130">
    <property type="entry name" value="PERIPLASMIC SERINE ENDOPROTEASE DEGP-LIKE-RELATED"/>
    <property type="match status" value="1"/>
</dbReference>
<proteinExistence type="inferred from homology"/>
<dbReference type="SUPFAM" id="SSF50156">
    <property type="entry name" value="PDZ domain-like"/>
    <property type="match status" value="2"/>
</dbReference>
<evidence type="ECO:0000313" key="18">
    <source>
        <dbReference type="EMBL" id="TSE36992.1"/>
    </source>
</evidence>
<protein>
    <recommendedName>
        <fullName evidence="5">Probable periplasmic serine endoprotease DegP-like</fullName>
        <ecNumber evidence="4">3.4.21.107</ecNumber>
    </recommendedName>
    <alternativeName>
        <fullName evidence="13">Protease Do</fullName>
    </alternativeName>
</protein>
<sequence length="508" mass="53334">MMNRSEPSVAAGMPQRRRSVALAGVSLVAAVALLWGAAQHVVGAQPAAGAAAPPSTSAAAPRLTGLPDFTVLVDEVGPSVVNIRTVERVQPRESDPAAPDEDMREFFRRFGIPLPPGALPRGPQRPDRGPEQRQRGVGSGFVYSADGFVMTNAHVVDGADEVIVTLPDKREFKARVVGADKRTDVALVKIDATGLKPVRIGDVERLKVGEWVMAIGSPFGLDNTVTAGIVSAKQRETGDFLPFIQTDVAINPGNSGGPLINMRGEVVGINSQIYSRSGGFMGISFAIPIDEAVRVAEQLKASGKVTRGRIGVAIEPVDKDVAESLGLPRPGGALVRGVEDGSPAAKAGIEPGDIILRFDGKAIEKSADLPRIVGNTKPGTRAAVEVWRRGATKSLTLTVGTFEDESAAAPATEEPKTAKAGPLGLTVRELTAAERRELKVAGGVRVAEVAGPAATAGLRPGDVIVGLGNQTIASVREFERAVAEWPKGRPVSLLIRRGDWAQWVLVRP</sequence>
<dbReference type="InterPro" id="IPR001940">
    <property type="entry name" value="Peptidase_S1C"/>
</dbReference>
<dbReference type="InterPro" id="IPR036034">
    <property type="entry name" value="PDZ_sf"/>
</dbReference>